<dbReference type="Proteomes" id="UP001338125">
    <property type="component" value="Unassembled WGS sequence"/>
</dbReference>
<evidence type="ECO:0000313" key="4">
    <source>
        <dbReference type="EMBL" id="KAK5996546.1"/>
    </source>
</evidence>
<keyword evidence="2" id="KW-0521">NADP</keyword>
<organism evidence="4 5">
    <name type="scientific">Cladobotryum mycophilum</name>
    <dbReference type="NCBI Taxonomy" id="491253"/>
    <lineage>
        <taxon>Eukaryota</taxon>
        <taxon>Fungi</taxon>
        <taxon>Dikarya</taxon>
        <taxon>Ascomycota</taxon>
        <taxon>Pezizomycotina</taxon>
        <taxon>Sordariomycetes</taxon>
        <taxon>Hypocreomycetidae</taxon>
        <taxon>Hypocreales</taxon>
        <taxon>Hypocreaceae</taxon>
        <taxon>Cladobotryum</taxon>
    </lineage>
</organism>
<dbReference type="InterPro" id="IPR047110">
    <property type="entry name" value="GABD/Sad-like"/>
</dbReference>
<evidence type="ECO:0000259" key="3">
    <source>
        <dbReference type="Pfam" id="PF00171"/>
    </source>
</evidence>
<dbReference type="InterPro" id="IPR015590">
    <property type="entry name" value="Aldehyde_DH_dom"/>
</dbReference>
<dbReference type="PANTHER" id="PTHR43217:SF2">
    <property type="entry name" value="SUCCINATE-SEMIALDEHYDE DEHYDROGENASE [NADP(+)]"/>
    <property type="match status" value="1"/>
</dbReference>
<sequence>MSEILHYHTVNLAMGELLKTFPHATKDEVSAALDKAHEAYTKFWRHTPVAERAKLIGKVAALLRERMQELAEIGVREIGKTLPITMFELTTAADILDYYAKNGEAFLKTVPLPGVPGTEVASEPLGVLLAIEPWNFPFYQAARVAGPHLIAGNTLLLKPAETVPQSALAFEKLFIDAGAPEGVFKTLFCSIPQAHEIIADFRVRGVTLTGSEVAGAAVAEAAGRNLKKVVLELGGSDPFIVLEDAPLEEAIQTAVISRLINVGQACASTKRYIVVGKERAQQFQEGVVKIFSAIQPGDPMDPNTTFGPLFSERGAQRLLGQIEAAKAAGATVVYGGKRIDRPGFYVEPTLITNISRENPLFMQEAFGPVASLYIVDTEEEAIELANATHFGLGAVVFSTNIAHAKEVASKIDAGMVFINSMINAGPEVPFGGVKNSGFGREGSELGIHEFVNKKVIRVHEKYL</sequence>
<comment type="similarity">
    <text evidence="1">Belongs to the aldehyde dehydrogenase family.</text>
</comment>
<keyword evidence="5" id="KW-1185">Reference proteome</keyword>
<dbReference type="PANTHER" id="PTHR43217">
    <property type="entry name" value="SUCCINATE SEMIALDEHYDE DEHYDROGENASE [NAD(P)+] SAD"/>
    <property type="match status" value="1"/>
</dbReference>
<dbReference type="InterPro" id="IPR044148">
    <property type="entry name" value="ALDH_GabD1-like"/>
</dbReference>
<name>A0ABR0SXU0_9HYPO</name>
<protein>
    <submittedName>
        <fullName evidence="4">Succinate-semialdehyde dehydrogenase</fullName>
    </submittedName>
</protein>
<gene>
    <name evidence="4" type="ORF">PT974_01881</name>
</gene>
<dbReference type="Gene3D" id="3.40.309.10">
    <property type="entry name" value="Aldehyde Dehydrogenase, Chain A, domain 2"/>
    <property type="match status" value="1"/>
</dbReference>
<evidence type="ECO:0000313" key="5">
    <source>
        <dbReference type="Proteomes" id="UP001338125"/>
    </source>
</evidence>
<dbReference type="Pfam" id="PF00171">
    <property type="entry name" value="Aldedh"/>
    <property type="match status" value="1"/>
</dbReference>
<feature type="domain" description="Aldehyde dehydrogenase" evidence="3">
    <location>
        <begin position="7"/>
        <end position="455"/>
    </location>
</feature>
<dbReference type="InterPro" id="IPR016161">
    <property type="entry name" value="Ald_DH/histidinol_DH"/>
</dbReference>
<dbReference type="CDD" id="cd07100">
    <property type="entry name" value="ALDH_SSADH1_GabD1"/>
    <property type="match status" value="1"/>
</dbReference>
<dbReference type="SUPFAM" id="SSF53720">
    <property type="entry name" value="ALDH-like"/>
    <property type="match status" value="1"/>
</dbReference>
<evidence type="ECO:0000256" key="2">
    <source>
        <dbReference type="ARBA" id="ARBA00022857"/>
    </source>
</evidence>
<evidence type="ECO:0000256" key="1">
    <source>
        <dbReference type="ARBA" id="ARBA00009986"/>
    </source>
</evidence>
<comment type="caution">
    <text evidence="4">The sequence shown here is derived from an EMBL/GenBank/DDBJ whole genome shotgun (WGS) entry which is preliminary data.</text>
</comment>
<dbReference type="Gene3D" id="3.40.605.10">
    <property type="entry name" value="Aldehyde Dehydrogenase, Chain A, domain 1"/>
    <property type="match status" value="1"/>
</dbReference>
<accession>A0ABR0SXU0</accession>
<dbReference type="InterPro" id="IPR016163">
    <property type="entry name" value="Ald_DH_C"/>
</dbReference>
<reference evidence="4 5" key="1">
    <citation type="submission" date="2024-01" db="EMBL/GenBank/DDBJ databases">
        <title>Complete genome of Cladobotryum mycophilum ATHUM6906.</title>
        <authorList>
            <person name="Christinaki A.C."/>
            <person name="Myridakis A.I."/>
            <person name="Kouvelis V.N."/>
        </authorList>
    </citation>
    <scope>NUCLEOTIDE SEQUENCE [LARGE SCALE GENOMIC DNA]</scope>
    <source>
        <strain evidence="4 5">ATHUM6906</strain>
    </source>
</reference>
<dbReference type="EMBL" id="JAVFKD010000002">
    <property type="protein sequence ID" value="KAK5996546.1"/>
    <property type="molecule type" value="Genomic_DNA"/>
</dbReference>
<dbReference type="InterPro" id="IPR016162">
    <property type="entry name" value="Ald_DH_N"/>
</dbReference>
<proteinExistence type="inferred from homology"/>